<protein>
    <submittedName>
        <fullName evidence="1">Uncharacterized protein</fullName>
    </submittedName>
</protein>
<sequence>MAIAAKIATVAPSAFAKTSDTSEARVLVNMPCRISIVIPKKTENINEIKYALKSSAVFPLSSFLKNRIHEIVNPK</sequence>
<comment type="caution">
    <text evidence="1">The sequence shown here is derived from an EMBL/GenBank/DDBJ whole genome shotgun (WGS) entry which is preliminary data.</text>
</comment>
<dbReference type="EMBL" id="QRDQ01000011">
    <property type="protein sequence ID" value="RED21912.1"/>
    <property type="molecule type" value="Genomic_DNA"/>
</dbReference>
<evidence type="ECO:0000313" key="2">
    <source>
        <dbReference type="Proteomes" id="UP000257004"/>
    </source>
</evidence>
<name>A0A3D9FNC4_9FLAO</name>
<keyword evidence="2" id="KW-1185">Reference proteome</keyword>
<proteinExistence type="predicted"/>
<dbReference type="AlphaFoldDB" id="A0A3D9FNC4"/>
<dbReference type="Proteomes" id="UP000257004">
    <property type="component" value="Unassembled WGS sequence"/>
</dbReference>
<accession>A0A3D9FNC4</accession>
<reference evidence="1 2" key="1">
    <citation type="submission" date="2018-07" db="EMBL/GenBank/DDBJ databases">
        <title>Genomic Encyclopedia of Archaeal and Bacterial Type Strains, Phase II (KMG-II): from individual species to whole genera.</title>
        <authorList>
            <person name="Goeker M."/>
        </authorList>
    </citation>
    <scope>NUCLEOTIDE SEQUENCE [LARGE SCALE GENOMIC DNA]</scope>
    <source>
        <strain evidence="1 2">DSM 25795</strain>
    </source>
</reference>
<organism evidence="1 2">
    <name type="scientific">Flavobacterium cutihirudinis</name>
    <dbReference type="NCBI Taxonomy" id="1265740"/>
    <lineage>
        <taxon>Bacteria</taxon>
        <taxon>Pseudomonadati</taxon>
        <taxon>Bacteroidota</taxon>
        <taxon>Flavobacteriia</taxon>
        <taxon>Flavobacteriales</taxon>
        <taxon>Flavobacteriaceae</taxon>
        <taxon>Flavobacterium</taxon>
    </lineage>
</organism>
<evidence type="ECO:0000313" key="1">
    <source>
        <dbReference type="EMBL" id="RED21912.1"/>
    </source>
</evidence>
<gene>
    <name evidence="1" type="ORF">BD847_3401</name>
</gene>